<evidence type="ECO:0000256" key="2">
    <source>
        <dbReference type="ARBA" id="ARBA00022679"/>
    </source>
</evidence>
<dbReference type="Proteomes" id="UP000230595">
    <property type="component" value="Unassembled WGS sequence"/>
</dbReference>
<evidence type="ECO:0000256" key="8">
    <source>
        <dbReference type="ARBA" id="ARBA00022840"/>
    </source>
</evidence>
<evidence type="ECO:0000256" key="11">
    <source>
        <dbReference type="RuleBase" id="RU364063"/>
    </source>
</evidence>
<dbReference type="GO" id="GO:0003887">
    <property type="term" value="F:DNA-directed DNA polymerase activity"/>
    <property type="evidence" value="ECO:0007669"/>
    <property type="project" value="UniProtKB-KW"/>
</dbReference>
<comment type="similarity">
    <text evidence="1 11">Belongs to the DnaX/STICHEL family.</text>
</comment>
<evidence type="ECO:0000256" key="5">
    <source>
        <dbReference type="ARBA" id="ARBA00022723"/>
    </source>
</evidence>
<dbReference type="SMART" id="SM00382">
    <property type="entry name" value="AAA"/>
    <property type="match status" value="1"/>
</dbReference>
<keyword evidence="5" id="KW-0479">Metal-binding</keyword>
<dbReference type="EC" id="2.7.7.7" evidence="11"/>
<keyword evidence="8 11" id="KW-0067">ATP-binding</keyword>
<dbReference type="Gene3D" id="3.40.50.300">
    <property type="entry name" value="P-loop containing nucleotide triphosphate hydrolases"/>
    <property type="match status" value="1"/>
</dbReference>
<dbReference type="GO" id="GO:0046872">
    <property type="term" value="F:metal ion binding"/>
    <property type="evidence" value="ECO:0007669"/>
    <property type="project" value="UniProtKB-KW"/>
</dbReference>
<dbReference type="Gene3D" id="1.10.8.60">
    <property type="match status" value="1"/>
</dbReference>
<dbReference type="PANTHER" id="PTHR11669:SF0">
    <property type="entry name" value="PROTEIN STICHEL-LIKE 2"/>
    <property type="match status" value="1"/>
</dbReference>
<dbReference type="GO" id="GO:0009360">
    <property type="term" value="C:DNA polymerase III complex"/>
    <property type="evidence" value="ECO:0007669"/>
    <property type="project" value="InterPro"/>
</dbReference>
<comment type="function">
    <text evidence="11">DNA polymerase III is a complex, multichain enzyme responsible for most of the replicative synthesis in bacteria. This DNA polymerase also exhibits 3' to 5' exonuclease activity.</text>
</comment>
<dbReference type="CDD" id="cd00009">
    <property type="entry name" value="AAA"/>
    <property type="match status" value="1"/>
</dbReference>
<evidence type="ECO:0000256" key="4">
    <source>
        <dbReference type="ARBA" id="ARBA00022705"/>
    </source>
</evidence>
<evidence type="ECO:0000256" key="1">
    <source>
        <dbReference type="ARBA" id="ARBA00006360"/>
    </source>
</evidence>
<dbReference type="FunFam" id="1.10.8.60:FF:000013">
    <property type="entry name" value="DNA polymerase III subunit gamma/tau"/>
    <property type="match status" value="1"/>
</dbReference>
<dbReference type="InterPro" id="IPR045085">
    <property type="entry name" value="HLD_clamp_pol_III_gamma_tau"/>
</dbReference>
<dbReference type="EMBL" id="PEUH01000019">
    <property type="protein sequence ID" value="PIV31849.1"/>
    <property type="molecule type" value="Genomic_DNA"/>
</dbReference>
<dbReference type="Pfam" id="PF22608">
    <property type="entry name" value="DNAX_ATPase_lid"/>
    <property type="match status" value="1"/>
</dbReference>
<keyword evidence="7" id="KW-0862">Zinc</keyword>
<dbReference type="Pfam" id="PF13177">
    <property type="entry name" value="DNA_pol3_delta2"/>
    <property type="match status" value="1"/>
</dbReference>
<keyword evidence="6 11" id="KW-0547">Nucleotide-binding</keyword>
<evidence type="ECO:0000313" key="14">
    <source>
        <dbReference type="Proteomes" id="UP000230595"/>
    </source>
</evidence>
<proteinExistence type="inferred from homology"/>
<dbReference type="PANTHER" id="PTHR11669">
    <property type="entry name" value="REPLICATION FACTOR C / DNA POLYMERASE III GAMMA-TAU SUBUNIT"/>
    <property type="match status" value="1"/>
</dbReference>
<dbReference type="NCBIfam" id="TIGR02397">
    <property type="entry name" value="dnaX_nterm"/>
    <property type="match status" value="1"/>
</dbReference>
<dbReference type="GO" id="GO:0006261">
    <property type="term" value="P:DNA-templated DNA replication"/>
    <property type="evidence" value="ECO:0007669"/>
    <property type="project" value="TreeGrafter"/>
</dbReference>
<sequence length="372" mass="42322">MLAIYRKYRPKKLEDLLGQETIVEVLKNAAINDKLAHAYLFYGPRGSGKTTTARLIAKIANCEKRRNDKKFKTLGEPCNKCRPCVEIDEGRALDVIEIDAASNRGIDEIRSLKEGIKFSPTSYQYKVYIIDECHQLTKEAFNALLKTLEEPPVHAIFILATTETEKMPATIVSRTQRFHFRRLPIMKIIEKLKSICKAEKIKADDNALELIAASAEGSFRDAESLIDQIASLEEKIMLESVEKIIGRVGFSRTAEITGMLINNNLEKAMEYLNQINEAGYNLVQFNKDLIHYLRRVLALKFSPALETEFKKELTDAELKLLKNHSQMLNTPTSEQKIINLIKSLIRAYTEMRYSPFAIAPLEVAIIENLKVV</sequence>
<dbReference type="Gene3D" id="1.20.272.10">
    <property type="match status" value="1"/>
</dbReference>
<evidence type="ECO:0000313" key="13">
    <source>
        <dbReference type="EMBL" id="PIV31849.1"/>
    </source>
</evidence>
<evidence type="ECO:0000256" key="7">
    <source>
        <dbReference type="ARBA" id="ARBA00022833"/>
    </source>
</evidence>
<keyword evidence="9 11" id="KW-0239">DNA-directed DNA polymerase</keyword>
<comment type="caution">
    <text evidence="13">The sequence shown here is derived from an EMBL/GenBank/DDBJ whole genome shotgun (WGS) entry which is preliminary data.</text>
</comment>
<dbReference type="InterPro" id="IPR022754">
    <property type="entry name" value="DNA_pol_III_gamma-3"/>
</dbReference>
<dbReference type="InterPro" id="IPR027417">
    <property type="entry name" value="P-loop_NTPase"/>
</dbReference>
<dbReference type="GO" id="GO:0003677">
    <property type="term" value="F:DNA binding"/>
    <property type="evidence" value="ECO:0007669"/>
    <property type="project" value="InterPro"/>
</dbReference>
<dbReference type="AlphaFoldDB" id="A0A2M7CQ99"/>
<dbReference type="SUPFAM" id="SSF48019">
    <property type="entry name" value="post-AAA+ oligomerization domain-like"/>
    <property type="match status" value="1"/>
</dbReference>
<dbReference type="CDD" id="cd18137">
    <property type="entry name" value="HLD_clamp_pol_III_gamma_tau"/>
    <property type="match status" value="1"/>
</dbReference>
<comment type="subunit">
    <text evidence="11">DNA polymerase III contains a core (composed of alpha, epsilon and theta chains) that associates with a tau subunit. This core dimerizes to form the POLIII' complex. PolIII' associates with the gamma complex (composed of gamma, delta, delta', psi and chi chains) and with the beta chain to form the complete DNA polymerase III complex.</text>
</comment>
<evidence type="ECO:0000256" key="10">
    <source>
        <dbReference type="ARBA" id="ARBA00049244"/>
    </source>
</evidence>
<keyword evidence="3 11" id="KW-0548">Nucleotidyltransferase</keyword>
<keyword evidence="4 11" id="KW-0235">DNA replication</keyword>
<name>A0A2M7CQ99_9BACT</name>
<feature type="domain" description="AAA+ ATPase" evidence="12">
    <location>
        <begin position="35"/>
        <end position="184"/>
    </location>
</feature>
<evidence type="ECO:0000256" key="3">
    <source>
        <dbReference type="ARBA" id="ARBA00022695"/>
    </source>
</evidence>
<comment type="catalytic activity">
    <reaction evidence="10 11">
        <text>DNA(n) + a 2'-deoxyribonucleoside 5'-triphosphate = DNA(n+1) + diphosphate</text>
        <dbReference type="Rhea" id="RHEA:22508"/>
        <dbReference type="Rhea" id="RHEA-COMP:17339"/>
        <dbReference type="Rhea" id="RHEA-COMP:17340"/>
        <dbReference type="ChEBI" id="CHEBI:33019"/>
        <dbReference type="ChEBI" id="CHEBI:61560"/>
        <dbReference type="ChEBI" id="CHEBI:173112"/>
        <dbReference type="EC" id="2.7.7.7"/>
    </reaction>
</comment>
<organism evidence="13 14">
    <name type="scientific">Candidatus Wolfebacteria bacterium CG02_land_8_20_14_3_00_37_12</name>
    <dbReference type="NCBI Taxonomy" id="1975066"/>
    <lineage>
        <taxon>Bacteria</taxon>
        <taxon>Candidatus Wolfeibacteriota</taxon>
    </lineage>
</organism>
<evidence type="ECO:0000256" key="6">
    <source>
        <dbReference type="ARBA" id="ARBA00022741"/>
    </source>
</evidence>
<dbReference type="InterPro" id="IPR050238">
    <property type="entry name" value="DNA_Rep/Repair_Clamp_Loader"/>
</dbReference>
<dbReference type="InterPro" id="IPR003593">
    <property type="entry name" value="AAA+_ATPase"/>
</dbReference>
<keyword evidence="2 11" id="KW-0808">Transferase</keyword>
<reference evidence="14" key="1">
    <citation type="submission" date="2017-09" db="EMBL/GenBank/DDBJ databases">
        <title>Depth-based differentiation of microbial function through sediment-hosted aquifers and enrichment of novel symbionts in the deep terrestrial subsurface.</title>
        <authorList>
            <person name="Probst A.J."/>
            <person name="Ladd B."/>
            <person name="Jarett J.K."/>
            <person name="Geller-Mcgrath D.E."/>
            <person name="Sieber C.M.K."/>
            <person name="Emerson J.B."/>
            <person name="Anantharaman K."/>
            <person name="Thomas B.C."/>
            <person name="Malmstrom R."/>
            <person name="Stieglmeier M."/>
            <person name="Klingl A."/>
            <person name="Woyke T."/>
            <person name="Ryan C.M."/>
            <person name="Banfield J.F."/>
        </authorList>
    </citation>
    <scope>NUCLEOTIDE SEQUENCE [LARGE SCALE GENOMIC DNA]</scope>
</reference>
<dbReference type="SUPFAM" id="SSF52540">
    <property type="entry name" value="P-loop containing nucleoside triphosphate hydrolases"/>
    <property type="match status" value="1"/>
</dbReference>
<dbReference type="NCBIfam" id="NF004046">
    <property type="entry name" value="PRK05563.1"/>
    <property type="match status" value="1"/>
</dbReference>
<gene>
    <name evidence="11" type="primary">dnaX</name>
    <name evidence="13" type="ORF">COS33_01000</name>
</gene>
<dbReference type="Pfam" id="PF12169">
    <property type="entry name" value="DNA_pol3_gamma3"/>
    <property type="match status" value="1"/>
</dbReference>
<evidence type="ECO:0000256" key="9">
    <source>
        <dbReference type="ARBA" id="ARBA00022932"/>
    </source>
</evidence>
<dbReference type="FunFam" id="3.40.50.300:FF:000014">
    <property type="entry name" value="DNA polymerase III subunit gamma/tau"/>
    <property type="match status" value="1"/>
</dbReference>
<dbReference type="InterPro" id="IPR012763">
    <property type="entry name" value="DNA_pol_III_sug/sutau_N"/>
</dbReference>
<dbReference type="InterPro" id="IPR008921">
    <property type="entry name" value="DNA_pol3_clamp-load_cplx_C"/>
</dbReference>
<protein>
    <recommendedName>
        <fullName evidence="11">DNA polymerase III subunit gamma/tau</fullName>
        <ecNumber evidence="11">2.7.7.7</ecNumber>
    </recommendedName>
</protein>
<evidence type="ECO:0000259" key="12">
    <source>
        <dbReference type="SMART" id="SM00382"/>
    </source>
</evidence>
<accession>A0A2M7CQ99</accession>
<dbReference type="GO" id="GO:0005524">
    <property type="term" value="F:ATP binding"/>
    <property type="evidence" value="ECO:0007669"/>
    <property type="project" value="UniProtKB-KW"/>
</dbReference>